<accession>A0A1L9S4J1</accession>
<keyword evidence="2" id="KW-0378">Hydrolase</keyword>
<dbReference type="PANTHER" id="PTHR43540:SF6">
    <property type="entry name" value="ISOCHORISMATASE-LIKE DOMAIN-CONTAINING PROTEIN"/>
    <property type="match status" value="1"/>
</dbReference>
<organism evidence="4 5">
    <name type="scientific">Penicilliopsis zonata CBS 506.65</name>
    <dbReference type="NCBI Taxonomy" id="1073090"/>
    <lineage>
        <taxon>Eukaryota</taxon>
        <taxon>Fungi</taxon>
        <taxon>Dikarya</taxon>
        <taxon>Ascomycota</taxon>
        <taxon>Pezizomycotina</taxon>
        <taxon>Eurotiomycetes</taxon>
        <taxon>Eurotiomycetidae</taxon>
        <taxon>Eurotiales</taxon>
        <taxon>Aspergillaceae</taxon>
        <taxon>Penicilliopsis</taxon>
    </lineage>
</organism>
<name>A0A1L9S4J1_9EURO</name>
<dbReference type="PANTHER" id="PTHR43540">
    <property type="entry name" value="PEROXYUREIDOACRYLATE/UREIDOACRYLATE AMIDOHYDROLASE-RELATED"/>
    <property type="match status" value="1"/>
</dbReference>
<dbReference type="Pfam" id="PF00857">
    <property type="entry name" value="Isochorismatase"/>
    <property type="match status" value="1"/>
</dbReference>
<dbReference type="Gene3D" id="3.40.50.850">
    <property type="entry name" value="Isochorismatase-like"/>
    <property type="match status" value="1"/>
</dbReference>
<dbReference type="RefSeq" id="XP_022576590.1">
    <property type="nucleotide sequence ID" value="XM_022720920.1"/>
</dbReference>
<dbReference type="OrthoDB" id="245563at2759"/>
<dbReference type="Proteomes" id="UP000184188">
    <property type="component" value="Unassembled WGS sequence"/>
</dbReference>
<sequence length="192" mass="21372">MTSRRALFVIDIQNELIADPDTRIPTSERIIKASEEILNTAREALGLNSPRKSPQIIVFIQHEEFPPEGTMLRGSKPWELFFPPRPSQEYEILVAKSTANTFESNRDLAQRLRDDGITEIVAFGLQSEGCVEATCTGALASGFGVTVLSGAHSTYDKDGKKAAEIEREVELRLSTRGARVVPWEKEISAWLQ</sequence>
<evidence type="ECO:0000313" key="5">
    <source>
        <dbReference type="Proteomes" id="UP000184188"/>
    </source>
</evidence>
<dbReference type="VEuPathDB" id="FungiDB:ASPZODRAFT_105806"/>
<evidence type="ECO:0000259" key="3">
    <source>
        <dbReference type="Pfam" id="PF00857"/>
    </source>
</evidence>
<keyword evidence="5" id="KW-1185">Reference proteome</keyword>
<dbReference type="GO" id="GO:0016787">
    <property type="term" value="F:hydrolase activity"/>
    <property type="evidence" value="ECO:0007669"/>
    <property type="project" value="UniProtKB-KW"/>
</dbReference>
<dbReference type="EMBL" id="KV878370">
    <property type="protein sequence ID" value="OJJ42080.1"/>
    <property type="molecule type" value="Genomic_DNA"/>
</dbReference>
<dbReference type="InterPro" id="IPR036380">
    <property type="entry name" value="Isochorismatase-like_sf"/>
</dbReference>
<reference evidence="5" key="1">
    <citation type="journal article" date="2017" name="Genome Biol.">
        <title>Comparative genomics reveals high biological diversity and specific adaptations in the industrially and medically important fungal genus Aspergillus.</title>
        <authorList>
            <person name="de Vries R.P."/>
            <person name="Riley R."/>
            <person name="Wiebenga A."/>
            <person name="Aguilar-Osorio G."/>
            <person name="Amillis S."/>
            <person name="Uchima C.A."/>
            <person name="Anderluh G."/>
            <person name="Asadollahi M."/>
            <person name="Askin M."/>
            <person name="Barry K."/>
            <person name="Battaglia E."/>
            <person name="Bayram O."/>
            <person name="Benocci T."/>
            <person name="Braus-Stromeyer S.A."/>
            <person name="Caldana C."/>
            <person name="Canovas D."/>
            <person name="Cerqueira G.C."/>
            <person name="Chen F."/>
            <person name="Chen W."/>
            <person name="Choi C."/>
            <person name="Clum A."/>
            <person name="Dos Santos R.A."/>
            <person name="Damasio A.R."/>
            <person name="Diallinas G."/>
            <person name="Emri T."/>
            <person name="Fekete E."/>
            <person name="Flipphi M."/>
            <person name="Freyberg S."/>
            <person name="Gallo A."/>
            <person name="Gournas C."/>
            <person name="Habgood R."/>
            <person name="Hainaut M."/>
            <person name="Harispe M.L."/>
            <person name="Henrissat B."/>
            <person name="Hilden K.S."/>
            <person name="Hope R."/>
            <person name="Hossain A."/>
            <person name="Karabika E."/>
            <person name="Karaffa L."/>
            <person name="Karanyi Z."/>
            <person name="Krasevec N."/>
            <person name="Kuo A."/>
            <person name="Kusch H."/>
            <person name="LaButti K."/>
            <person name="Lagendijk E.L."/>
            <person name="Lapidus A."/>
            <person name="Levasseur A."/>
            <person name="Lindquist E."/>
            <person name="Lipzen A."/>
            <person name="Logrieco A.F."/>
            <person name="MacCabe A."/>
            <person name="Maekelae M.R."/>
            <person name="Malavazi I."/>
            <person name="Melin P."/>
            <person name="Meyer V."/>
            <person name="Mielnichuk N."/>
            <person name="Miskei M."/>
            <person name="Molnar A.P."/>
            <person name="Mule G."/>
            <person name="Ngan C.Y."/>
            <person name="Orejas M."/>
            <person name="Orosz E."/>
            <person name="Ouedraogo J.P."/>
            <person name="Overkamp K.M."/>
            <person name="Park H.-S."/>
            <person name="Perrone G."/>
            <person name="Piumi F."/>
            <person name="Punt P.J."/>
            <person name="Ram A.F."/>
            <person name="Ramon A."/>
            <person name="Rauscher S."/>
            <person name="Record E."/>
            <person name="Riano-Pachon D.M."/>
            <person name="Robert V."/>
            <person name="Roehrig J."/>
            <person name="Ruller R."/>
            <person name="Salamov A."/>
            <person name="Salih N.S."/>
            <person name="Samson R.A."/>
            <person name="Sandor E."/>
            <person name="Sanguinetti M."/>
            <person name="Schuetze T."/>
            <person name="Sepcic K."/>
            <person name="Shelest E."/>
            <person name="Sherlock G."/>
            <person name="Sophianopoulou V."/>
            <person name="Squina F.M."/>
            <person name="Sun H."/>
            <person name="Susca A."/>
            <person name="Todd R.B."/>
            <person name="Tsang A."/>
            <person name="Unkles S.E."/>
            <person name="van de Wiele N."/>
            <person name="van Rossen-Uffink D."/>
            <person name="Oliveira J.V."/>
            <person name="Vesth T.C."/>
            <person name="Visser J."/>
            <person name="Yu J.-H."/>
            <person name="Zhou M."/>
            <person name="Andersen M.R."/>
            <person name="Archer D.B."/>
            <person name="Baker S.E."/>
            <person name="Benoit I."/>
            <person name="Brakhage A.A."/>
            <person name="Braus G.H."/>
            <person name="Fischer R."/>
            <person name="Frisvad J.C."/>
            <person name="Goldman G.H."/>
            <person name="Houbraken J."/>
            <person name="Oakley B."/>
            <person name="Pocsi I."/>
            <person name="Scazzocchio C."/>
            <person name="Seiboth B."/>
            <person name="vanKuyk P.A."/>
            <person name="Wortman J."/>
            <person name="Dyer P.S."/>
            <person name="Grigoriev I.V."/>
        </authorList>
    </citation>
    <scope>NUCLEOTIDE SEQUENCE [LARGE SCALE GENOMIC DNA]</scope>
    <source>
        <strain evidence="5">CBS 506.65</strain>
    </source>
</reference>
<dbReference type="InterPro" id="IPR000868">
    <property type="entry name" value="Isochorismatase-like_dom"/>
</dbReference>
<evidence type="ECO:0000256" key="2">
    <source>
        <dbReference type="ARBA" id="ARBA00022801"/>
    </source>
</evidence>
<dbReference type="GeneID" id="34607385"/>
<evidence type="ECO:0000256" key="1">
    <source>
        <dbReference type="ARBA" id="ARBA00006336"/>
    </source>
</evidence>
<dbReference type="InterPro" id="IPR050272">
    <property type="entry name" value="Isochorismatase-like_hydrls"/>
</dbReference>
<dbReference type="SUPFAM" id="SSF52499">
    <property type="entry name" value="Isochorismatase-like hydrolases"/>
    <property type="match status" value="1"/>
</dbReference>
<dbReference type="STRING" id="1073090.A0A1L9S4J1"/>
<feature type="domain" description="Isochorismatase-like" evidence="3">
    <location>
        <begin position="6"/>
        <end position="163"/>
    </location>
</feature>
<dbReference type="AlphaFoldDB" id="A0A1L9S4J1"/>
<gene>
    <name evidence="4" type="ORF">ASPZODRAFT_105806</name>
</gene>
<proteinExistence type="inferred from homology"/>
<comment type="similarity">
    <text evidence="1">Belongs to the isochorismatase family.</text>
</comment>
<protein>
    <recommendedName>
        <fullName evidence="3">Isochorismatase-like domain-containing protein</fullName>
    </recommendedName>
</protein>
<evidence type="ECO:0000313" key="4">
    <source>
        <dbReference type="EMBL" id="OJJ42080.1"/>
    </source>
</evidence>